<dbReference type="InterPro" id="IPR000300">
    <property type="entry name" value="IPPc"/>
</dbReference>
<dbReference type="GO" id="GO:0034485">
    <property type="term" value="F:phosphatidylinositol-3,4,5-trisphosphate 5-phosphatase activity"/>
    <property type="evidence" value="ECO:0007669"/>
    <property type="project" value="TreeGrafter"/>
</dbReference>
<dbReference type="EMBL" id="BKCJ010003341">
    <property type="protein sequence ID" value="GEU54501.1"/>
    <property type="molecule type" value="Genomic_DNA"/>
</dbReference>
<evidence type="ECO:0000256" key="1">
    <source>
        <dbReference type="ARBA" id="ARBA00010768"/>
    </source>
</evidence>
<dbReference type="GO" id="GO:0004445">
    <property type="term" value="F:inositol-polyphosphate 5-phosphatase activity"/>
    <property type="evidence" value="ECO:0007669"/>
    <property type="project" value="InterPro"/>
</dbReference>
<organism evidence="4">
    <name type="scientific">Tanacetum cinerariifolium</name>
    <name type="common">Dalmatian daisy</name>
    <name type="synonym">Chrysanthemum cinerariifolium</name>
    <dbReference type="NCBI Taxonomy" id="118510"/>
    <lineage>
        <taxon>Eukaryota</taxon>
        <taxon>Viridiplantae</taxon>
        <taxon>Streptophyta</taxon>
        <taxon>Embryophyta</taxon>
        <taxon>Tracheophyta</taxon>
        <taxon>Spermatophyta</taxon>
        <taxon>Magnoliopsida</taxon>
        <taxon>eudicotyledons</taxon>
        <taxon>Gunneridae</taxon>
        <taxon>Pentapetalae</taxon>
        <taxon>asterids</taxon>
        <taxon>campanulids</taxon>
        <taxon>Asterales</taxon>
        <taxon>Asteraceae</taxon>
        <taxon>Asteroideae</taxon>
        <taxon>Anthemideae</taxon>
        <taxon>Anthemidinae</taxon>
        <taxon>Tanacetum</taxon>
    </lineage>
</organism>
<evidence type="ECO:0000259" key="3">
    <source>
        <dbReference type="SMART" id="SM00128"/>
    </source>
</evidence>
<comment type="caution">
    <text evidence="4">The sequence shown here is derived from an EMBL/GenBank/DDBJ whole genome shotgun (WGS) entry which is preliminary data.</text>
</comment>
<reference evidence="4" key="1">
    <citation type="journal article" date="2019" name="Sci. Rep.">
        <title>Draft genome of Tanacetum cinerariifolium, the natural source of mosquito coil.</title>
        <authorList>
            <person name="Yamashiro T."/>
            <person name="Shiraishi A."/>
            <person name="Satake H."/>
            <person name="Nakayama K."/>
        </authorList>
    </citation>
    <scope>NUCLEOTIDE SEQUENCE</scope>
</reference>
<accession>A0A6L2KXV7</accession>
<gene>
    <name evidence="4" type="ORF">Tci_026479</name>
</gene>
<dbReference type="GO" id="GO:0004439">
    <property type="term" value="F:phosphatidylinositol-4,5-bisphosphate 5-phosphatase activity"/>
    <property type="evidence" value="ECO:0007669"/>
    <property type="project" value="TreeGrafter"/>
</dbReference>
<sequence>MRDEICKKSKVSWHKTLKKWFNVKNKAHDFHADDFNYGGSYEGWKHNFSEKDVCTISKSRPTERSSKRTADCLRTNQIDHDVAQVRDVDNYRIFVATWNVGGKSPTNSLNLEDGLHTSPPADVYVLGFQEIVPLNAGNVLGTEDNGPAKKWLALIRKTLNTLPITCNGFHAPSTIPNPLVELNSDFDASVNQKVSSFQSLGQSMRMTKSELAMQHPKLEPRYSVCDQAMFGNRPSDYDQSVWSSDEDSVTHDSFNSTKDTQISYCGSFSMEERDKHLESTNSKYCLVASKQMVGIYLTVWVKSDLRDDVHNMKVSCVGRGLMGYLGNKGSISISMSLHKTSFCFICSHLTSGQKEGDELRRNSDVMEILKKTRFPRVQGTGDENSPQTILEHDRVIWLGDLNYRIALSYRTVKALVELRNWRALLKNDQLRIERRRGRVFNGWKEGIIYFPPTYKYLKDSDRYAGYEMHPREKRRTPAWCDRILWYGNGLHQISYVRGESRFSDHRPVYSIFIAEVESINRNRHKKNISYSSRIQVEELLPFSHRYRDLNFY</sequence>
<evidence type="ECO:0000256" key="2">
    <source>
        <dbReference type="ARBA" id="ARBA00022801"/>
    </source>
</evidence>
<dbReference type="GO" id="GO:0046856">
    <property type="term" value="P:phosphatidylinositol dephosphorylation"/>
    <property type="evidence" value="ECO:0007669"/>
    <property type="project" value="InterPro"/>
</dbReference>
<feature type="domain" description="Inositol polyphosphate-related phosphatase" evidence="3">
    <location>
        <begin position="188"/>
        <end position="520"/>
    </location>
</feature>
<evidence type="ECO:0000313" key="4">
    <source>
        <dbReference type="EMBL" id="GEU54501.1"/>
    </source>
</evidence>
<dbReference type="SMART" id="SM00128">
    <property type="entry name" value="IPPc"/>
    <property type="match status" value="1"/>
</dbReference>
<proteinExistence type="inferred from homology"/>
<dbReference type="AlphaFoldDB" id="A0A6L2KXV7"/>
<dbReference type="InterPro" id="IPR036691">
    <property type="entry name" value="Endo/exonu/phosph_ase_sf"/>
</dbReference>
<dbReference type="PANTHER" id="PTHR45666:SF66">
    <property type="entry name" value="DNASE I-LIKE SUPERFAMILY PROTEIN-RELATED"/>
    <property type="match status" value="1"/>
</dbReference>
<dbReference type="PANTHER" id="PTHR45666">
    <property type="entry name" value="TYPE IV INOSITOL POLYPHOSPHATE 5-PHOSPHATASE 9"/>
    <property type="match status" value="1"/>
</dbReference>
<dbReference type="Gene3D" id="3.60.10.10">
    <property type="entry name" value="Endonuclease/exonuclease/phosphatase"/>
    <property type="match status" value="1"/>
</dbReference>
<name>A0A6L2KXV7_TANCI</name>
<dbReference type="SUPFAM" id="SSF56219">
    <property type="entry name" value="DNase I-like"/>
    <property type="match status" value="1"/>
</dbReference>
<comment type="similarity">
    <text evidence="1">Belongs to the inositol polyphosphate 5-phosphatase family.</text>
</comment>
<dbReference type="InterPro" id="IPR045849">
    <property type="entry name" value="IP5P_plant"/>
</dbReference>
<dbReference type="Pfam" id="PF22669">
    <property type="entry name" value="Exo_endo_phos2"/>
    <property type="match status" value="1"/>
</dbReference>
<protein>
    <submittedName>
        <fullName evidence="4">Type I inositol polyphosphate 5-phosphatase 4-like</fullName>
    </submittedName>
</protein>
<keyword evidence="2" id="KW-0378">Hydrolase</keyword>